<comment type="similarity">
    <text evidence="1">Belongs to the guanylate kinase family.</text>
</comment>
<dbReference type="EMBL" id="JAOAOG010000044">
    <property type="protein sequence ID" value="KAJ6252497.1"/>
    <property type="molecule type" value="Genomic_DNA"/>
</dbReference>
<dbReference type="PANTHER" id="PTHR23117">
    <property type="entry name" value="GUANYLATE KINASE-RELATED"/>
    <property type="match status" value="1"/>
</dbReference>
<gene>
    <name evidence="8" type="ORF">M0813_14175</name>
</gene>
<dbReference type="InterPro" id="IPR020590">
    <property type="entry name" value="Guanylate_kinase_CS"/>
</dbReference>
<dbReference type="InterPro" id="IPR008145">
    <property type="entry name" value="GK/Ca_channel_bsu"/>
</dbReference>
<keyword evidence="9" id="KW-1185">Reference proteome</keyword>
<dbReference type="Pfam" id="PF00625">
    <property type="entry name" value="Guanylate_kin"/>
    <property type="match status" value="1"/>
</dbReference>
<protein>
    <recommendedName>
        <fullName evidence="2">guanylate kinase</fullName>
        <ecNumber evidence="2">2.7.4.8</ecNumber>
    </recommendedName>
</protein>
<accession>A0ABQ8Z6H3</accession>
<evidence type="ECO:0000256" key="6">
    <source>
        <dbReference type="ARBA" id="ARBA00022840"/>
    </source>
</evidence>
<dbReference type="NCBIfam" id="TIGR03263">
    <property type="entry name" value="guanyl_kin"/>
    <property type="match status" value="1"/>
</dbReference>
<dbReference type="EC" id="2.7.4.8" evidence="2"/>
<keyword evidence="5 8" id="KW-0418">Kinase</keyword>
<keyword evidence="6" id="KW-0067">ATP-binding</keyword>
<dbReference type="Gene3D" id="3.40.50.300">
    <property type="entry name" value="P-loop containing nucleotide triphosphate hydrolases"/>
    <property type="match status" value="1"/>
</dbReference>
<dbReference type="GO" id="GO:0016301">
    <property type="term" value="F:kinase activity"/>
    <property type="evidence" value="ECO:0007669"/>
    <property type="project" value="UniProtKB-KW"/>
</dbReference>
<proteinExistence type="inferred from homology"/>
<evidence type="ECO:0000256" key="4">
    <source>
        <dbReference type="ARBA" id="ARBA00022741"/>
    </source>
</evidence>
<feature type="domain" description="Guanylate kinase-like" evidence="7">
    <location>
        <begin position="48"/>
        <end position="232"/>
    </location>
</feature>
<dbReference type="CDD" id="cd00071">
    <property type="entry name" value="GMPK"/>
    <property type="match status" value="1"/>
</dbReference>
<comment type="caution">
    <text evidence="8">The sequence shown here is derived from an EMBL/GenBank/DDBJ whole genome shotgun (WGS) entry which is preliminary data.</text>
</comment>
<dbReference type="InterPro" id="IPR027417">
    <property type="entry name" value="P-loop_NTPase"/>
</dbReference>
<sequence>MPGNKEKRNKEKTIPTKESDELWLDLENETLKNKKLHYQMHTLTKIVPRPLVLNGPSGCGKSTLVKLLMKEHPNRFSFSVSHTTRKPRKGEKDGVHYHYTSKEQFEQDMMDKKFIETAEVHGNYYGTSIKSIQDVQKKMLIPILDLNIDGAVSIKTIDYLSPHLVFITAPSLQELEKRLRGRGTETEQQIQVRLKTAKKELDWVKTHPDFYHQIIINDNLQIAFNELFGVVKDDLNLLNK</sequence>
<organism evidence="8 9">
    <name type="scientific">Anaeramoeba flamelloides</name>
    <dbReference type="NCBI Taxonomy" id="1746091"/>
    <lineage>
        <taxon>Eukaryota</taxon>
        <taxon>Metamonada</taxon>
        <taxon>Anaeramoebidae</taxon>
        <taxon>Anaeramoeba</taxon>
    </lineage>
</organism>
<keyword evidence="3" id="KW-0808">Transferase</keyword>
<evidence type="ECO:0000256" key="1">
    <source>
        <dbReference type="ARBA" id="ARBA00005790"/>
    </source>
</evidence>
<keyword evidence="4" id="KW-0547">Nucleotide-binding</keyword>
<dbReference type="PANTHER" id="PTHR23117:SF13">
    <property type="entry name" value="GUANYLATE KINASE"/>
    <property type="match status" value="1"/>
</dbReference>
<reference evidence="8" key="1">
    <citation type="submission" date="2022-08" db="EMBL/GenBank/DDBJ databases">
        <title>Novel sulfate-reducing endosymbionts in the free-living metamonad Anaeramoeba.</title>
        <authorList>
            <person name="Jerlstrom-Hultqvist J."/>
            <person name="Cepicka I."/>
            <person name="Gallot-Lavallee L."/>
            <person name="Salas-Leiva D."/>
            <person name="Curtis B.A."/>
            <person name="Zahonova K."/>
            <person name="Pipaliya S."/>
            <person name="Dacks J."/>
            <person name="Roger A.J."/>
        </authorList>
    </citation>
    <scope>NUCLEOTIDE SEQUENCE</scope>
    <source>
        <strain evidence="8">Schooner1</strain>
    </source>
</reference>
<dbReference type="Gene3D" id="3.30.63.10">
    <property type="entry name" value="Guanylate Kinase phosphate binding domain"/>
    <property type="match status" value="1"/>
</dbReference>
<evidence type="ECO:0000256" key="5">
    <source>
        <dbReference type="ARBA" id="ARBA00022777"/>
    </source>
</evidence>
<dbReference type="InterPro" id="IPR008144">
    <property type="entry name" value="Guanylate_kin-like_dom"/>
</dbReference>
<dbReference type="InterPro" id="IPR017665">
    <property type="entry name" value="Guanylate_kinase"/>
</dbReference>
<evidence type="ECO:0000256" key="3">
    <source>
        <dbReference type="ARBA" id="ARBA00022679"/>
    </source>
</evidence>
<evidence type="ECO:0000259" key="7">
    <source>
        <dbReference type="PROSITE" id="PS50052"/>
    </source>
</evidence>
<dbReference type="PROSITE" id="PS50052">
    <property type="entry name" value="GUANYLATE_KINASE_2"/>
    <property type="match status" value="1"/>
</dbReference>
<dbReference type="SUPFAM" id="SSF52540">
    <property type="entry name" value="P-loop containing nucleoside triphosphate hydrolases"/>
    <property type="match status" value="1"/>
</dbReference>
<name>A0ABQ8Z6H3_9EUKA</name>
<dbReference type="PROSITE" id="PS00856">
    <property type="entry name" value="GUANYLATE_KINASE_1"/>
    <property type="match status" value="1"/>
</dbReference>
<evidence type="ECO:0000313" key="8">
    <source>
        <dbReference type="EMBL" id="KAJ6252497.1"/>
    </source>
</evidence>
<dbReference type="Proteomes" id="UP001150062">
    <property type="component" value="Unassembled WGS sequence"/>
</dbReference>
<dbReference type="SMART" id="SM00072">
    <property type="entry name" value="GuKc"/>
    <property type="match status" value="1"/>
</dbReference>
<evidence type="ECO:0000256" key="2">
    <source>
        <dbReference type="ARBA" id="ARBA00012961"/>
    </source>
</evidence>
<evidence type="ECO:0000313" key="9">
    <source>
        <dbReference type="Proteomes" id="UP001150062"/>
    </source>
</evidence>